<keyword evidence="1" id="KW-0812">Transmembrane</keyword>
<dbReference type="Proteomes" id="UP001596500">
    <property type="component" value="Unassembled WGS sequence"/>
</dbReference>
<keyword evidence="1" id="KW-1133">Transmembrane helix</keyword>
<protein>
    <submittedName>
        <fullName evidence="2">Anti-sigma factor family protein</fullName>
    </submittedName>
</protein>
<evidence type="ECO:0000313" key="2">
    <source>
        <dbReference type="EMBL" id="MFC7440655.1"/>
    </source>
</evidence>
<gene>
    <name evidence="2" type="ORF">ACFQNG_05780</name>
</gene>
<keyword evidence="3" id="KW-1185">Reference proteome</keyword>
<feature type="transmembrane region" description="Helical" evidence="1">
    <location>
        <begin position="98"/>
        <end position="120"/>
    </location>
</feature>
<proteinExistence type="predicted"/>
<dbReference type="EMBL" id="JBHTBW010000015">
    <property type="protein sequence ID" value="MFC7440655.1"/>
    <property type="molecule type" value="Genomic_DNA"/>
</dbReference>
<comment type="caution">
    <text evidence="2">The sequence shown here is derived from an EMBL/GenBank/DDBJ whole genome shotgun (WGS) entry which is preliminary data.</text>
</comment>
<keyword evidence="1" id="KW-0472">Membrane</keyword>
<evidence type="ECO:0000313" key="3">
    <source>
        <dbReference type="Proteomes" id="UP001596500"/>
    </source>
</evidence>
<name>A0ABW2RI68_9BACL</name>
<sequence>MEHEKWVDWMQRDLDGDLTQVEKEMLEKHLARSSEDAQTYEEFRSLSDELSRLPKVMPPASLVDSLLSEWEQKPAEHQPETAPPRPTRFARWRPSHKVIAGMATLFVVGFASGMWVNGLMTDPNQSMSSKGSKQIEIIDPNQMPPGELASLGTESQTKVLFSPDQKYQATWQDNHHLIVQTKEGDIRFNEELPDAEQAPNMKWVSSQRIMVTYKDKNGHVKKLTIDAVQGKKVN</sequence>
<dbReference type="RefSeq" id="WP_379863934.1">
    <property type="nucleotide sequence ID" value="NZ_JBHTBW010000015.1"/>
</dbReference>
<accession>A0ABW2RI68</accession>
<evidence type="ECO:0000256" key="1">
    <source>
        <dbReference type="SAM" id="Phobius"/>
    </source>
</evidence>
<organism evidence="2 3">
    <name type="scientific">Laceyella putida</name>
    <dbReference type="NCBI Taxonomy" id="110101"/>
    <lineage>
        <taxon>Bacteria</taxon>
        <taxon>Bacillati</taxon>
        <taxon>Bacillota</taxon>
        <taxon>Bacilli</taxon>
        <taxon>Bacillales</taxon>
        <taxon>Thermoactinomycetaceae</taxon>
        <taxon>Laceyella</taxon>
    </lineage>
</organism>
<reference evidence="3" key="1">
    <citation type="journal article" date="2019" name="Int. J. Syst. Evol. Microbiol.">
        <title>The Global Catalogue of Microorganisms (GCM) 10K type strain sequencing project: providing services to taxonomists for standard genome sequencing and annotation.</title>
        <authorList>
            <consortium name="The Broad Institute Genomics Platform"/>
            <consortium name="The Broad Institute Genome Sequencing Center for Infectious Disease"/>
            <person name="Wu L."/>
            <person name="Ma J."/>
        </authorList>
    </citation>
    <scope>NUCLEOTIDE SEQUENCE [LARGE SCALE GENOMIC DNA]</scope>
    <source>
        <strain evidence="3">CGMCC 1.12942</strain>
    </source>
</reference>